<proteinExistence type="predicted"/>
<gene>
    <name evidence="1" type="ORF">GJJ30_06055</name>
</gene>
<organism evidence="1 2">
    <name type="scientific">Larkinella terrae</name>
    <dbReference type="NCBI Taxonomy" id="2025311"/>
    <lineage>
        <taxon>Bacteria</taxon>
        <taxon>Pseudomonadati</taxon>
        <taxon>Bacteroidota</taxon>
        <taxon>Cytophagia</taxon>
        <taxon>Cytophagales</taxon>
        <taxon>Spirosomataceae</taxon>
        <taxon>Larkinella</taxon>
    </lineage>
</organism>
<dbReference type="Proteomes" id="UP000441754">
    <property type="component" value="Unassembled WGS sequence"/>
</dbReference>
<evidence type="ECO:0000313" key="2">
    <source>
        <dbReference type="Proteomes" id="UP000441754"/>
    </source>
</evidence>
<dbReference type="AlphaFoldDB" id="A0A7K0EH02"/>
<reference evidence="1 2" key="1">
    <citation type="journal article" date="2018" name="Antonie Van Leeuwenhoek">
        <title>Larkinella terrae sp. nov., isolated from soil on Jeju Island, South Korea.</title>
        <authorList>
            <person name="Ten L.N."/>
            <person name="Jeon J."/>
            <person name="Park S.J."/>
            <person name="Park S."/>
            <person name="Lee S.Y."/>
            <person name="Kim M.K."/>
            <person name="Jung H.Y."/>
        </authorList>
    </citation>
    <scope>NUCLEOTIDE SEQUENCE [LARGE SCALE GENOMIC DNA]</scope>
    <source>
        <strain evidence="1 2">KCTC 52001</strain>
    </source>
</reference>
<accession>A0A7K0EH02</accession>
<protein>
    <submittedName>
        <fullName evidence="1">Uncharacterized protein</fullName>
    </submittedName>
</protein>
<sequence>MKYIISKYRYTIPIAGLIIIAVLNTSITNLRELQKAEIILSSRWFHPTDKNDTLSTLKMVDIYKPDRIDWMYCTNKNQLLELKKRNVKFSLALNPQIPDSAEYTVNGRIKDIEGNKLKAPWMQNWQQKNPYWGCVNNPIFQKLFINKTHQIIDLGAYGVFVDDSRLNEQATDWGGCMCEFCIPGFTAYMLNKYPGKIQKDFNYKTVLKENGITKESFKNKINIPFWSEYKEYQESSVVNFLKKWKKDARLYSNNSIVFLTNNYKGKWSPIYSEFDIGIAEIPADGLKQKFIVDGIETARFLKKKQFYTFSSDSDEDNIEAVLDMYQLGSALIIPWDVYVDLKSRVKPARYYGDPEIYSPIYSSIRDSALVETINKENSHTLIDETKKGGSNARISLKNPKIAKIVRYEFKDSTSTNSILIDNQDFKIIYPKSKSKISISSQSQTRIDVSGSLLVIKYEK</sequence>
<evidence type="ECO:0000313" key="1">
    <source>
        <dbReference type="EMBL" id="MRS60851.1"/>
    </source>
</evidence>
<comment type="caution">
    <text evidence="1">The sequence shown here is derived from an EMBL/GenBank/DDBJ whole genome shotgun (WGS) entry which is preliminary data.</text>
</comment>
<keyword evidence="2" id="KW-1185">Reference proteome</keyword>
<dbReference type="RefSeq" id="WP_154174215.1">
    <property type="nucleotide sequence ID" value="NZ_WJXZ01000002.1"/>
</dbReference>
<dbReference type="EMBL" id="WJXZ01000002">
    <property type="protein sequence ID" value="MRS60851.1"/>
    <property type="molecule type" value="Genomic_DNA"/>
</dbReference>
<dbReference type="OrthoDB" id="931708at2"/>
<name>A0A7K0EH02_9BACT</name>